<evidence type="ECO:0000256" key="1">
    <source>
        <dbReference type="SAM" id="Phobius"/>
    </source>
</evidence>
<dbReference type="Proteomes" id="UP001601058">
    <property type="component" value="Unassembled WGS sequence"/>
</dbReference>
<evidence type="ECO:0000313" key="3">
    <source>
        <dbReference type="Proteomes" id="UP001601058"/>
    </source>
</evidence>
<accession>A0ABW6K657</accession>
<proteinExistence type="predicted"/>
<reference evidence="2 3" key="1">
    <citation type="submission" date="2024-08" db="EMBL/GenBank/DDBJ databases">
        <title>Two novel Cytobacillus novel species.</title>
        <authorList>
            <person name="Liu G."/>
        </authorList>
    </citation>
    <scope>NUCLEOTIDE SEQUENCE [LARGE SCALE GENOMIC DNA]</scope>
    <source>
        <strain evidence="2 3">FJAT-53684</strain>
    </source>
</reference>
<evidence type="ECO:0000313" key="2">
    <source>
        <dbReference type="EMBL" id="MFE8698192.1"/>
    </source>
</evidence>
<feature type="transmembrane region" description="Helical" evidence="1">
    <location>
        <begin position="6"/>
        <end position="25"/>
    </location>
</feature>
<organism evidence="2 3">
    <name type="scientific">Cytobacillus mangrovibacter</name>
    <dbReference type="NCBI Taxonomy" id="3299024"/>
    <lineage>
        <taxon>Bacteria</taxon>
        <taxon>Bacillati</taxon>
        <taxon>Bacillota</taxon>
        <taxon>Bacilli</taxon>
        <taxon>Bacillales</taxon>
        <taxon>Bacillaceae</taxon>
        <taxon>Cytobacillus</taxon>
    </lineage>
</organism>
<keyword evidence="3" id="KW-1185">Reference proteome</keyword>
<sequence>MDYVFLFVGSIIVISCFYFIVSPFINIRGDKQSFTDENEAEMPLEMIYTAVNELEMDFLMKKLDKDDFESMKKRYLTLAAGYLKTENSSLIKRPKAKRNIDETDREILKELNKLRKQKGMKESE</sequence>
<dbReference type="EMBL" id="JBIACJ010000011">
    <property type="protein sequence ID" value="MFE8698192.1"/>
    <property type="molecule type" value="Genomic_DNA"/>
</dbReference>
<keyword evidence="1" id="KW-0812">Transmembrane</keyword>
<keyword evidence="1" id="KW-0472">Membrane</keyword>
<dbReference type="RefSeq" id="WP_389222352.1">
    <property type="nucleotide sequence ID" value="NZ_JBIACJ010000011.1"/>
</dbReference>
<name>A0ABW6K657_9BACI</name>
<keyword evidence="1" id="KW-1133">Transmembrane helix</keyword>
<comment type="caution">
    <text evidence="2">The sequence shown here is derived from an EMBL/GenBank/DDBJ whole genome shotgun (WGS) entry which is preliminary data.</text>
</comment>
<protein>
    <submittedName>
        <fullName evidence="2">Uncharacterized protein</fullName>
    </submittedName>
</protein>
<gene>
    <name evidence="2" type="ORF">ACFYKT_17870</name>
</gene>